<feature type="region of interest" description="Disordered" evidence="1">
    <location>
        <begin position="1"/>
        <end position="40"/>
    </location>
</feature>
<comment type="caution">
    <text evidence="2">The sequence shown here is derived from an EMBL/GenBank/DDBJ whole genome shotgun (WGS) entry which is preliminary data.</text>
</comment>
<name>A0A8T0RKT8_PANVG</name>
<sequence length="291" mass="30772">MVRESLIGTSARADQTGSHAPLGPWSRGGANQLSKRAAGAPVLAAPEVVHREVELGGGEEEVHGLRGAEQRHHSAHRLQPQRVRHLQHALHPVRLRLHLPLHRLRVHPAAAARELHHRRRRQRLLHLVGGLDLPDAEVPEVALEAAAVEEVGELVLELHPGLGVQQVERGGGAPAAAPEVQVLGGGGPGRGEHAEHVVRRRGGLGAVVVLVVGQHAADEAAEVGLRGGRVRGRRGAELGEVAGLLGDPGLEELGEGLGGRRRRGAAIVAAVSGWRPWRSVWTAVVVGVMAR</sequence>
<gene>
    <name evidence="2" type="ORF">PVAP13_5NG084862</name>
</gene>
<evidence type="ECO:0000313" key="2">
    <source>
        <dbReference type="EMBL" id="KAG2586852.1"/>
    </source>
</evidence>
<reference evidence="2" key="1">
    <citation type="submission" date="2020-05" db="EMBL/GenBank/DDBJ databases">
        <title>WGS assembly of Panicum virgatum.</title>
        <authorList>
            <person name="Lovell J.T."/>
            <person name="Jenkins J."/>
            <person name="Shu S."/>
            <person name="Juenger T.E."/>
            <person name="Schmutz J."/>
        </authorList>
    </citation>
    <scope>NUCLEOTIDE SEQUENCE</scope>
    <source>
        <strain evidence="2">AP13</strain>
    </source>
</reference>
<dbReference type="Proteomes" id="UP000823388">
    <property type="component" value="Chromosome 5N"/>
</dbReference>
<proteinExistence type="predicted"/>
<dbReference type="EMBL" id="CM029046">
    <property type="protein sequence ID" value="KAG2586852.1"/>
    <property type="molecule type" value="Genomic_DNA"/>
</dbReference>
<evidence type="ECO:0000256" key="1">
    <source>
        <dbReference type="SAM" id="MobiDB-lite"/>
    </source>
</evidence>
<keyword evidence="3" id="KW-1185">Reference proteome</keyword>
<protein>
    <submittedName>
        <fullName evidence="2">Uncharacterized protein</fullName>
    </submittedName>
</protein>
<dbReference type="AlphaFoldDB" id="A0A8T0RKT8"/>
<evidence type="ECO:0000313" key="3">
    <source>
        <dbReference type="Proteomes" id="UP000823388"/>
    </source>
</evidence>
<accession>A0A8T0RKT8</accession>
<organism evidence="2 3">
    <name type="scientific">Panicum virgatum</name>
    <name type="common">Blackwell switchgrass</name>
    <dbReference type="NCBI Taxonomy" id="38727"/>
    <lineage>
        <taxon>Eukaryota</taxon>
        <taxon>Viridiplantae</taxon>
        <taxon>Streptophyta</taxon>
        <taxon>Embryophyta</taxon>
        <taxon>Tracheophyta</taxon>
        <taxon>Spermatophyta</taxon>
        <taxon>Magnoliopsida</taxon>
        <taxon>Liliopsida</taxon>
        <taxon>Poales</taxon>
        <taxon>Poaceae</taxon>
        <taxon>PACMAD clade</taxon>
        <taxon>Panicoideae</taxon>
        <taxon>Panicodae</taxon>
        <taxon>Paniceae</taxon>
        <taxon>Panicinae</taxon>
        <taxon>Panicum</taxon>
        <taxon>Panicum sect. Hiantes</taxon>
    </lineage>
</organism>